<dbReference type="SUPFAM" id="SSF48371">
    <property type="entry name" value="ARM repeat"/>
    <property type="match status" value="1"/>
</dbReference>
<dbReference type="Gene3D" id="1.25.10.10">
    <property type="entry name" value="Leucine-rich Repeat Variant"/>
    <property type="match status" value="1"/>
</dbReference>
<dbReference type="STRING" id="215637.A0A4P9ZU79"/>
<feature type="region of interest" description="Disordered" evidence="1">
    <location>
        <begin position="985"/>
        <end position="1008"/>
    </location>
</feature>
<dbReference type="EMBL" id="ML002544">
    <property type="protein sequence ID" value="RKP37095.1"/>
    <property type="molecule type" value="Genomic_DNA"/>
</dbReference>
<dbReference type="InterPro" id="IPR011989">
    <property type="entry name" value="ARM-like"/>
</dbReference>
<dbReference type="PANTHER" id="PTHR13366:SF0">
    <property type="entry name" value="HEAT REPEAT-CONTAINING PROTEIN 6"/>
    <property type="match status" value="1"/>
</dbReference>
<keyword evidence="4" id="KW-1185">Reference proteome</keyword>
<dbReference type="InterPro" id="IPR052107">
    <property type="entry name" value="HEAT6"/>
</dbReference>
<dbReference type="InterPro" id="IPR025283">
    <property type="entry name" value="DUF4042"/>
</dbReference>
<dbReference type="PANTHER" id="PTHR13366">
    <property type="entry name" value="MALARIA ANTIGEN-RELATED"/>
    <property type="match status" value="1"/>
</dbReference>
<evidence type="ECO:0000313" key="3">
    <source>
        <dbReference type="EMBL" id="RKP37095.1"/>
    </source>
</evidence>
<feature type="region of interest" description="Disordered" evidence="1">
    <location>
        <begin position="744"/>
        <end position="765"/>
    </location>
</feature>
<dbReference type="Pfam" id="PF13251">
    <property type="entry name" value="DUF4042"/>
    <property type="match status" value="1"/>
</dbReference>
<proteinExistence type="predicted"/>
<dbReference type="InterPro" id="IPR016024">
    <property type="entry name" value="ARM-type_fold"/>
</dbReference>
<reference evidence="4" key="1">
    <citation type="journal article" date="2018" name="Nat. Microbiol.">
        <title>Leveraging single-cell genomics to expand the fungal tree of life.</title>
        <authorList>
            <person name="Ahrendt S.R."/>
            <person name="Quandt C.A."/>
            <person name="Ciobanu D."/>
            <person name="Clum A."/>
            <person name="Salamov A."/>
            <person name="Andreopoulos B."/>
            <person name="Cheng J.F."/>
            <person name="Woyke T."/>
            <person name="Pelin A."/>
            <person name="Henrissat B."/>
            <person name="Reynolds N.K."/>
            <person name="Benny G.L."/>
            <person name="Smith M.E."/>
            <person name="James T.Y."/>
            <person name="Grigoriev I.V."/>
        </authorList>
    </citation>
    <scope>NUCLEOTIDE SEQUENCE [LARGE SCALE GENOMIC DNA]</scope>
    <source>
        <strain evidence="4">RSA 468</strain>
    </source>
</reference>
<gene>
    <name evidence="3" type="ORF">BJ085DRAFT_37116</name>
</gene>
<organism evidence="3 4">
    <name type="scientific">Dimargaris cristalligena</name>
    <dbReference type="NCBI Taxonomy" id="215637"/>
    <lineage>
        <taxon>Eukaryota</taxon>
        <taxon>Fungi</taxon>
        <taxon>Fungi incertae sedis</taxon>
        <taxon>Zoopagomycota</taxon>
        <taxon>Kickxellomycotina</taxon>
        <taxon>Dimargaritomycetes</taxon>
        <taxon>Dimargaritales</taxon>
        <taxon>Dimargaritaceae</taxon>
        <taxon>Dimargaris</taxon>
    </lineage>
</organism>
<evidence type="ECO:0000259" key="2">
    <source>
        <dbReference type="Pfam" id="PF13251"/>
    </source>
</evidence>
<accession>A0A4P9ZU79</accession>
<dbReference type="Proteomes" id="UP000268162">
    <property type="component" value="Unassembled WGS sequence"/>
</dbReference>
<evidence type="ECO:0000313" key="4">
    <source>
        <dbReference type="Proteomes" id="UP000268162"/>
    </source>
</evidence>
<feature type="domain" description="DUF4042" evidence="2">
    <location>
        <begin position="360"/>
        <end position="526"/>
    </location>
</feature>
<protein>
    <submittedName>
        <fullName evidence="3">Armadillo-type protein</fullName>
    </submittedName>
</protein>
<name>A0A4P9ZU79_9FUNG</name>
<dbReference type="AlphaFoldDB" id="A0A4P9ZU79"/>
<evidence type="ECO:0000256" key="1">
    <source>
        <dbReference type="SAM" id="MobiDB-lite"/>
    </source>
</evidence>
<feature type="region of interest" description="Disordered" evidence="1">
    <location>
        <begin position="545"/>
        <end position="567"/>
    </location>
</feature>
<sequence>MATLSKRDPAPFRQACRELTRVLNPIPTTDGGRNLTLEQQLEAISNWWQRGGSSLTTAPAGEPHPPPPASAQWLKWVLQGCRCLTPENASTEALNQFMRILQRVLQAGLIPLNKWRFNLGPPITFLLEVLPKTTAAVTAPHSAGPPGWTDLCGPQLLALQTLSILLKDHGPHCANYHPKLLQTLRVLSTRPDAPSTQVALETAVHLCVKLGTKHSATLVDARLLFLTHLDRCLGSTSTSASSSGGRPVSSNLNQRNYRSVSAALRGVKTIILEDKKTFSADLPHLGRLLRSIIFAPIGNGLGPTYTTYTLPSSRRPSATSAGPMAYSAAISGSDSDLTDQYVSDAPGPPHRVTRRAAVTVQTLNVLGVLCRTYPSYIQNDWDTYLPDAPVDDYRRPNLFTLCRTQAHPDIQRAILFCLQQMLAGARVLLNQSDDRTVTVSYTPRSVRIAQMVGEVQRRLLAWLSAETQLDRLELILRGLHPLANLTPYDRIRQPLVPELATALLPYLAHPQPPVAELAHQLWAVLLGRRCQSDRLLALLDPTPETLENESGQFDERPPSPQRPPRPLNNIVSAVGDPRLSLEARCGAAQLLTAVAQLDTPWLLARWPRLIIEIEHQFDQAPVPLQIHLLKCLESIVAQPGVTTGPDWCRYVDTFVLRHINSEEPGLRVALYDFLAGLSPAGAQALRPPQYTSIAHLTLTGTQHAHSDIQGAAYRALGFFCSLDVFREDTGFLANCLQQVQRGVTANSNSSGGGGSHASDRTGNPPPPWFGIRIPSAFGQNGTSCEFITANVSDALVWAHRCQTEDIAPYVTPETLRRLTELAGNLVQDDERIKISGLRILGNLFQLVDSDWFGRYGSLVNPIMHNVVKLITGGSFKVQWNACHAVSRMMTSPDFPAGAPYCTWTTDLFNALVAALRQSKNHKVRINACQALGHPYRLAQYGENPIGSHSAALSSIVTDLAQVFNTNVVEMLSTLVDESQAIPDTAPEAVVRSPKGRSEPEGPPTGTVSELGYMMTHADRRAVTSAWKDAQKYPRTLVSTMLETCSHIAALLKESPQFNHLVKQWDGIWTTEKYLKNMDIIDS</sequence>